<sequence>MVKQARQIVIAARSSHSPNMNIRAHICAEFMLTPHPNITKSKKPDKVA</sequence>
<keyword evidence="2" id="KW-1185">Reference proteome</keyword>
<name>A0ABM7PBX9_9BACT</name>
<dbReference type="EMBL" id="AP024488">
    <property type="protein sequence ID" value="BCS94654.1"/>
    <property type="molecule type" value="Genomic_DNA"/>
</dbReference>
<proteinExistence type="predicted"/>
<dbReference type="Proteomes" id="UP001320148">
    <property type="component" value="Chromosome"/>
</dbReference>
<gene>
    <name evidence="1" type="ORF">DSLASN_02860</name>
</gene>
<protein>
    <submittedName>
        <fullName evidence="1">Uncharacterized protein</fullName>
    </submittedName>
</protein>
<organism evidence="1 2">
    <name type="scientific">Desulfoluna limicola</name>
    <dbReference type="NCBI Taxonomy" id="2810562"/>
    <lineage>
        <taxon>Bacteria</taxon>
        <taxon>Pseudomonadati</taxon>
        <taxon>Thermodesulfobacteriota</taxon>
        <taxon>Desulfobacteria</taxon>
        <taxon>Desulfobacterales</taxon>
        <taxon>Desulfolunaceae</taxon>
        <taxon>Desulfoluna</taxon>
    </lineage>
</organism>
<reference evidence="1 2" key="1">
    <citation type="submission" date="2021-02" db="EMBL/GenBank/DDBJ databases">
        <title>Complete genome of Desulfoluna sp. strain ASN36.</title>
        <authorList>
            <person name="Takahashi A."/>
            <person name="Kojima H."/>
            <person name="Fukui M."/>
        </authorList>
    </citation>
    <scope>NUCLEOTIDE SEQUENCE [LARGE SCALE GENOMIC DNA]</scope>
    <source>
        <strain evidence="1 2">ASN36</strain>
    </source>
</reference>
<accession>A0ABM7PBX9</accession>
<evidence type="ECO:0000313" key="2">
    <source>
        <dbReference type="Proteomes" id="UP001320148"/>
    </source>
</evidence>
<evidence type="ECO:0000313" key="1">
    <source>
        <dbReference type="EMBL" id="BCS94654.1"/>
    </source>
</evidence>